<dbReference type="InterPro" id="IPR057566">
    <property type="entry name" value="TPR_TTI1_N"/>
</dbReference>
<feature type="domain" description="TTI1 C-terminal TPR" evidence="2">
    <location>
        <begin position="661"/>
        <end position="751"/>
    </location>
</feature>
<dbReference type="Pfam" id="PF21547">
    <property type="entry name" value="TTI1"/>
    <property type="match status" value="1"/>
</dbReference>
<sequence>MSSPSLTNSRNLLLTLVRLKSEAQKGFDLSSDLRETLLNEVYQEVKRWSEGYPPPMLAEMQCMTVIETMCFYMPFADEKIRELVLDCLDALFSFSITQQIVHEIQDDEISLTHQLAQIIFVLKDYSIADGSRSLKLKSLHLTDKICSPLRSEIFVKFFPGIITGYFRVLTGDFKQGSKVFSSALEGLTNSISKANLAQSPHTLSSEDWFRVDIVLKKIYGREGIMKDNPLVLQKPNFRSKFVETSAKLFTLHIESLKEDRVLFLESVLSFVNDPLPQIETETRLTLERLSPAVDIELRGEMKENMYRLLKNVSSMTRGAEETSILNHLRMISGYLYFMSTEETWIDSFIDSCLHLLVSSLMIVSKLELYDVTVNPSHRGPAVRRKLVSDQLRETGTSVRRWHFAHFRSEEVEEAIENICVTLGRVADLQSLLDHMLNILTDENMSNCHREALLLFKWMIKGVGTRQKGENCRSVLDALFMEHLWSQNVPTSTIADANSQILVRILVMDTISQLSLIQGKMMDDLMPDLIYNVCEQLGDVNTDITDTAWKTLHCLAQALDTPSPHQLMSDNSDYIVDNICKRMEHLDRYPRTPQILRGILEYFQYEQVAPLLADTLDSVFVRLDARSDPQTVVTFINILSGVVGIIRASHGKANREKSPRLFAEEIASKAKHFLSDSHRDVVFSALEALGSSIQLAAEEETGGFLPLVNDVWPLLKRKWKDRDPHVRMRGLNVATAICEQAGDFMVTRLKEDLKSKHEGQVVREALRCLSSSLSHVILRDGILWEIGCACQKWMERGVEKDIQEEAAKVYRSVCEIDIDIGWLLVNTMMGTVLKPKNDKLAVIDLRGKGKKDYNEEILMELNKLCT</sequence>
<dbReference type="InterPro" id="IPR057567">
    <property type="entry name" value="TPR_TTI1_C"/>
</dbReference>
<dbReference type="STRING" id="1890364.A0A2P6N2Z6"/>
<dbReference type="PANTHER" id="PTHR18460">
    <property type="entry name" value="TEL2 INTERACTING PROTEIN 1 TTI1 FAMILY MEMBER"/>
    <property type="match status" value="1"/>
</dbReference>
<dbReference type="InParanoid" id="A0A2P6N2Z6"/>
<keyword evidence="4" id="KW-1185">Reference proteome</keyword>
<proteinExistence type="predicted"/>
<organism evidence="3 4">
    <name type="scientific">Planoprotostelium fungivorum</name>
    <dbReference type="NCBI Taxonomy" id="1890364"/>
    <lineage>
        <taxon>Eukaryota</taxon>
        <taxon>Amoebozoa</taxon>
        <taxon>Evosea</taxon>
        <taxon>Variosea</taxon>
        <taxon>Cavosteliida</taxon>
        <taxon>Cavosteliaceae</taxon>
        <taxon>Planoprotostelium</taxon>
    </lineage>
</organism>
<dbReference type="Gene3D" id="1.25.10.10">
    <property type="entry name" value="Leucine-rich Repeat Variant"/>
    <property type="match status" value="1"/>
</dbReference>
<dbReference type="EMBL" id="MDYQ01000230">
    <property type="protein sequence ID" value="PRP78317.1"/>
    <property type="molecule type" value="Genomic_DNA"/>
</dbReference>
<reference evidence="3 4" key="1">
    <citation type="journal article" date="2018" name="Genome Biol. Evol.">
        <title>Multiple Roots of Fruiting Body Formation in Amoebozoa.</title>
        <authorList>
            <person name="Hillmann F."/>
            <person name="Forbes G."/>
            <person name="Novohradska S."/>
            <person name="Ferling I."/>
            <person name="Riege K."/>
            <person name="Groth M."/>
            <person name="Westermann M."/>
            <person name="Marz M."/>
            <person name="Spaller T."/>
            <person name="Winckler T."/>
            <person name="Schaap P."/>
            <person name="Glockner G."/>
        </authorList>
    </citation>
    <scope>NUCLEOTIDE SEQUENCE [LARGE SCALE GENOMIC DNA]</scope>
    <source>
        <strain evidence="3 4">Jena</strain>
    </source>
</reference>
<dbReference type="AlphaFoldDB" id="A0A2P6N2Z6"/>
<evidence type="ECO:0000259" key="1">
    <source>
        <dbReference type="Pfam" id="PF24173"/>
    </source>
</evidence>
<evidence type="ECO:0000313" key="4">
    <source>
        <dbReference type="Proteomes" id="UP000241769"/>
    </source>
</evidence>
<dbReference type="PANTHER" id="PTHR18460:SF3">
    <property type="entry name" value="TELO2-INTERACTING PROTEIN 1 HOMOLOG"/>
    <property type="match status" value="1"/>
</dbReference>
<dbReference type="Pfam" id="PF24176">
    <property type="entry name" value="TPR_TTI1_2nd"/>
    <property type="match status" value="1"/>
</dbReference>
<dbReference type="InterPro" id="IPR011989">
    <property type="entry name" value="ARM-like"/>
</dbReference>
<dbReference type="Pfam" id="PF24173">
    <property type="entry name" value="TPR_TTI1_N"/>
    <property type="match status" value="1"/>
</dbReference>
<protein>
    <submittedName>
        <fullName evidence="3">Uncharacterized protein</fullName>
    </submittedName>
</protein>
<gene>
    <name evidence="3" type="ORF">PROFUN_13813</name>
</gene>
<dbReference type="OrthoDB" id="49511at2759"/>
<name>A0A2P6N2Z6_9EUKA</name>
<comment type="caution">
    <text evidence="3">The sequence shown here is derived from an EMBL/GenBank/DDBJ whole genome shotgun (WGS) entry which is preliminary data.</text>
</comment>
<dbReference type="InterPro" id="IPR049362">
    <property type="entry name" value="TTI1_rpt"/>
</dbReference>
<dbReference type="Proteomes" id="UP000241769">
    <property type="component" value="Unassembled WGS sequence"/>
</dbReference>
<dbReference type="SUPFAM" id="SSF48371">
    <property type="entry name" value="ARM repeat"/>
    <property type="match status" value="1"/>
</dbReference>
<dbReference type="Pfam" id="PF24181">
    <property type="entry name" value="TPR_TTI1_C"/>
    <property type="match status" value="1"/>
</dbReference>
<feature type="domain" description="TTI1 N-terminal TPR" evidence="1">
    <location>
        <begin position="77"/>
        <end position="191"/>
    </location>
</feature>
<evidence type="ECO:0000313" key="3">
    <source>
        <dbReference type="EMBL" id="PRP78317.1"/>
    </source>
</evidence>
<evidence type="ECO:0000259" key="2">
    <source>
        <dbReference type="Pfam" id="PF24181"/>
    </source>
</evidence>
<accession>A0A2P6N2Z6</accession>
<dbReference type="GO" id="GO:0005737">
    <property type="term" value="C:cytoplasm"/>
    <property type="evidence" value="ECO:0007669"/>
    <property type="project" value="TreeGrafter"/>
</dbReference>
<dbReference type="InterPro" id="IPR016024">
    <property type="entry name" value="ARM-type_fold"/>
</dbReference>
<dbReference type="InterPro" id="IPR052587">
    <property type="entry name" value="TELO2-interacting_protein_1"/>
</dbReference>